<dbReference type="InterPro" id="IPR005119">
    <property type="entry name" value="LysR_subst-bd"/>
</dbReference>
<dbReference type="RefSeq" id="WP_129988743.1">
    <property type="nucleotide sequence ID" value="NZ_SDPU01000032.1"/>
</dbReference>
<dbReference type="Proteomes" id="UP000291189">
    <property type="component" value="Unassembled WGS sequence"/>
</dbReference>
<evidence type="ECO:0000313" key="7">
    <source>
        <dbReference type="Proteomes" id="UP000291189"/>
    </source>
</evidence>
<evidence type="ECO:0000256" key="3">
    <source>
        <dbReference type="ARBA" id="ARBA00023125"/>
    </source>
</evidence>
<keyword evidence="4" id="KW-0804">Transcription</keyword>
<dbReference type="InterPro" id="IPR036390">
    <property type="entry name" value="WH_DNA-bd_sf"/>
</dbReference>
<dbReference type="AlphaFoldDB" id="A0A4Q5IW36"/>
<dbReference type="InterPro" id="IPR036388">
    <property type="entry name" value="WH-like_DNA-bd_sf"/>
</dbReference>
<evidence type="ECO:0000256" key="2">
    <source>
        <dbReference type="ARBA" id="ARBA00023015"/>
    </source>
</evidence>
<reference evidence="6 7" key="1">
    <citation type="submission" date="2019-01" db="EMBL/GenBank/DDBJ databases">
        <title>Nocardioides guangzhouensis sp. nov., an actinobacterium isolated from soil.</title>
        <authorList>
            <person name="Fu Y."/>
            <person name="Cai Y."/>
            <person name="Lin Z."/>
            <person name="Chen P."/>
        </authorList>
    </citation>
    <scope>NUCLEOTIDE SEQUENCE [LARGE SCALE GENOMIC DNA]</scope>
    <source>
        <strain evidence="6 7">NBRC 105384</strain>
    </source>
</reference>
<dbReference type="PANTHER" id="PTHR30346:SF29">
    <property type="entry name" value="LYSR SUBSTRATE-BINDING"/>
    <property type="match status" value="1"/>
</dbReference>
<keyword evidence="2" id="KW-0805">Transcription regulation</keyword>
<dbReference type="PANTHER" id="PTHR30346">
    <property type="entry name" value="TRANSCRIPTIONAL DUAL REGULATOR HCAR-RELATED"/>
    <property type="match status" value="1"/>
</dbReference>
<evidence type="ECO:0000256" key="4">
    <source>
        <dbReference type="ARBA" id="ARBA00023163"/>
    </source>
</evidence>
<dbReference type="SUPFAM" id="SSF53850">
    <property type="entry name" value="Periplasmic binding protein-like II"/>
    <property type="match status" value="1"/>
</dbReference>
<sequence length="298" mass="33044">MDLRRLEMLLELSRRGSMREVAEELHTTTSTVSQQIATLAREVGTPLVEPDGRRVRLTPAGQRLADHAVTILAAVDAARLDLDPRADPVGTVRVAGFGTAIRRSLMPVLHALAGTHPAVRLQIREHEPYEAYDLLRRDDIDLALAYDYDLAPARFDPLFEARPLWQAPWHLGVPAAEATLRGRATEVFRRFAGHDWIVNSRNTADEDVVRMVASMAGFEPRVVHQVDSLDLVQELVAAGLGVALLPEAMGARGGVAIVRLRDPEVLLRSYTVTRRGRASWPPLRLVLDRLEAHTNRPA</sequence>
<dbReference type="Gene3D" id="1.10.10.10">
    <property type="entry name" value="Winged helix-like DNA-binding domain superfamily/Winged helix DNA-binding domain"/>
    <property type="match status" value="1"/>
</dbReference>
<dbReference type="GO" id="GO:0003700">
    <property type="term" value="F:DNA-binding transcription factor activity"/>
    <property type="evidence" value="ECO:0007669"/>
    <property type="project" value="InterPro"/>
</dbReference>
<dbReference type="GO" id="GO:0003677">
    <property type="term" value="F:DNA binding"/>
    <property type="evidence" value="ECO:0007669"/>
    <property type="project" value="UniProtKB-KW"/>
</dbReference>
<name>A0A4Q5IW36_9ACTN</name>
<dbReference type="SUPFAM" id="SSF46785">
    <property type="entry name" value="Winged helix' DNA-binding domain"/>
    <property type="match status" value="1"/>
</dbReference>
<dbReference type="Pfam" id="PF00126">
    <property type="entry name" value="HTH_1"/>
    <property type="match status" value="1"/>
</dbReference>
<dbReference type="OrthoDB" id="4131546at2"/>
<gene>
    <name evidence="6" type="ORF">ETU37_18180</name>
</gene>
<comment type="similarity">
    <text evidence="1">Belongs to the LysR transcriptional regulatory family.</text>
</comment>
<organism evidence="6 7">
    <name type="scientific">Nocardioides iriomotensis</name>
    <dbReference type="NCBI Taxonomy" id="715784"/>
    <lineage>
        <taxon>Bacteria</taxon>
        <taxon>Bacillati</taxon>
        <taxon>Actinomycetota</taxon>
        <taxon>Actinomycetes</taxon>
        <taxon>Propionibacteriales</taxon>
        <taxon>Nocardioidaceae</taxon>
        <taxon>Nocardioides</taxon>
    </lineage>
</organism>
<protein>
    <submittedName>
        <fullName evidence="6">LysR family transcriptional regulator</fullName>
    </submittedName>
</protein>
<comment type="caution">
    <text evidence="6">The sequence shown here is derived from an EMBL/GenBank/DDBJ whole genome shotgun (WGS) entry which is preliminary data.</text>
</comment>
<keyword evidence="3" id="KW-0238">DNA-binding</keyword>
<accession>A0A4Q5IW36</accession>
<proteinExistence type="inferred from homology"/>
<dbReference type="InterPro" id="IPR000847">
    <property type="entry name" value="LysR_HTH_N"/>
</dbReference>
<dbReference type="PROSITE" id="PS50931">
    <property type="entry name" value="HTH_LYSR"/>
    <property type="match status" value="1"/>
</dbReference>
<keyword evidence="7" id="KW-1185">Reference proteome</keyword>
<evidence type="ECO:0000256" key="1">
    <source>
        <dbReference type="ARBA" id="ARBA00009437"/>
    </source>
</evidence>
<dbReference type="GO" id="GO:0032993">
    <property type="term" value="C:protein-DNA complex"/>
    <property type="evidence" value="ECO:0007669"/>
    <property type="project" value="TreeGrafter"/>
</dbReference>
<dbReference type="Pfam" id="PF03466">
    <property type="entry name" value="LysR_substrate"/>
    <property type="match status" value="1"/>
</dbReference>
<evidence type="ECO:0000259" key="5">
    <source>
        <dbReference type="PROSITE" id="PS50931"/>
    </source>
</evidence>
<dbReference type="Gene3D" id="3.40.190.10">
    <property type="entry name" value="Periplasmic binding protein-like II"/>
    <property type="match status" value="2"/>
</dbReference>
<dbReference type="EMBL" id="SDPU01000032">
    <property type="protein sequence ID" value="RYU10307.1"/>
    <property type="molecule type" value="Genomic_DNA"/>
</dbReference>
<evidence type="ECO:0000313" key="6">
    <source>
        <dbReference type="EMBL" id="RYU10307.1"/>
    </source>
</evidence>
<feature type="domain" description="HTH lysR-type" evidence="5">
    <location>
        <begin position="1"/>
        <end position="58"/>
    </location>
</feature>